<dbReference type="PANTHER" id="PTHR42988:SF2">
    <property type="entry name" value="CYCLIC NUCLEOTIDE PHOSPHODIESTERASE CBUA0032-RELATED"/>
    <property type="match status" value="1"/>
</dbReference>
<dbReference type="CDD" id="cd07402">
    <property type="entry name" value="MPP_GpdQ"/>
    <property type="match status" value="1"/>
</dbReference>
<protein>
    <submittedName>
        <fullName evidence="6">Phosphodiesterase</fullName>
    </submittedName>
</protein>
<dbReference type="EMBL" id="JAIWIU010000065">
    <property type="protein sequence ID" value="MCA2016609.1"/>
    <property type="molecule type" value="Genomic_DNA"/>
</dbReference>
<evidence type="ECO:0000313" key="6">
    <source>
        <dbReference type="EMBL" id="MCA2016609.1"/>
    </source>
</evidence>
<dbReference type="Pfam" id="PF00149">
    <property type="entry name" value="Metallophos"/>
    <property type="match status" value="1"/>
</dbReference>
<dbReference type="InterPro" id="IPR026575">
    <property type="entry name" value="GpdQ/CpdA-like"/>
</dbReference>
<reference evidence="7" key="1">
    <citation type="submission" date="2023-07" db="EMBL/GenBank/DDBJ databases">
        <title>Molecular identification of indigenous halophilic bacteria isolated from red sea cost, biodegradation of synthetic dyes and assessment of degraded metabolite toxicity.</title>
        <authorList>
            <person name="Chaieb K."/>
            <person name="Altayb H.N."/>
        </authorList>
    </citation>
    <scope>NUCLEOTIDE SEQUENCE [LARGE SCALE GENOMIC DNA]</scope>
    <source>
        <strain evidence="7">K20</strain>
    </source>
</reference>
<dbReference type="InterPro" id="IPR004843">
    <property type="entry name" value="Calcineurin-like_PHP"/>
</dbReference>
<dbReference type="Gene3D" id="3.60.21.40">
    <property type="entry name" value="GpdQ, catalytic alpha/beta sandwich domain"/>
    <property type="match status" value="1"/>
</dbReference>
<sequence length="271" mass="30424">MLVAQLTDLHIKRDGKPAYKKVDTLKCLRDAITHINQLIPQPDLVVITGDLVDFGTDEEYQLLIPELKKLVPPVKIVPGNHDHSEKLRSACKGWVAFDATEQCHFIHEDDKYRLLGIDTSVLGKPYGKVSKSGLAWLSEQLKKSATIPTLLFMHHPPIKVGLEHMDVQNLLNSEELWETIGTYSNIKGIVAGHVHRPIFATWHHLPVWIGPSHSHAVTLDLMPDAPSSFSLEPRAIQLFRLTTEGIASHISYIADSDGPYPFFDTQNRLID</sequence>
<dbReference type="Proteomes" id="UP001199044">
    <property type="component" value="Unassembled WGS sequence"/>
</dbReference>
<comment type="similarity">
    <text evidence="4">Belongs to the cyclic nucleotide phosphodiesterase class-III family.</text>
</comment>
<evidence type="ECO:0000256" key="3">
    <source>
        <dbReference type="ARBA" id="ARBA00023004"/>
    </source>
</evidence>
<keyword evidence="2" id="KW-0378">Hydrolase</keyword>
<keyword evidence="7" id="KW-1185">Reference proteome</keyword>
<dbReference type="PANTHER" id="PTHR42988">
    <property type="entry name" value="PHOSPHOHYDROLASE"/>
    <property type="match status" value="1"/>
</dbReference>
<dbReference type="InterPro" id="IPR042281">
    <property type="entry name" value="GpdQ_beta-strand"/>
</dbReference>
<proteinExistence type="inferred from homology"/>
<gene>
    <name evidence="6" type="ORF">LDJ79_10850</name>
</gene>
<keyword evidence="1" id="KW-0479">Metal-binding</keyword>
<dbReference type="Gene3D" id="3.30.750.180">
    <property type="entry name" value="GpdQ, beta-strand dimerisation domain"/>
    <property type="match status" value="1"/>
</dbReference>
<organism evidence="6 7">
    <name type="scientific">Vibrio tritonius</name>
    <dbReference type="NCBI Taxonomy" id="1435069"/>
    <lineage>
        <taxon>Bacteria</taxon>
        <taxon>Pseudomonadati</taxon>
        <taxon>Pseudomonadota</taxon>
        <taxon>Gammaproteobacteria</taxon>
        <taxon>Vibrionales</taxon>
        <taxon>Vibrionaceae</taxon>
        <taxon>Vibrio</taxon>
    </lineage>
</organism>
<accession>A0ABS7YQ90</accession>
<dbReference type="InterPro" id="IPR029052">
    <property type="entry name" value="Metallo-depent_PP-like"/>
</dbReference>
<dbReference type="SUPFAM" id="SSF56300">
    <property type="entry name" value="Metallo-dependent phosphatases"/>
    <property type="match status" value="1"/>
</dbReference>
<evidence type="ECO:0000256" key="2">
    <source>
        <dbReference type="ARBA" id="ARBA00022801"/>
    </source>
</evidence>
<evidence type="ECO:0000256" key="4">
    <source>
        <dbReference type="ARBA" id="ARBA00025742"/>
    </source>
</evidence>
<evidence type="ECO:0000259" key="5">
    <source>
        <dbReference type="Pfam" id="PF00149"/>
    </source>
</evidence>
<dbReference type="RefSeq" id="WP_225250581.1">
    <property type="nucleotide sequence ID" value="NZ_JAIWIU010000065.1"/>
</dbReference>
<name>A0ABS7YQ90_9VIBR</name>
<comment type="caution">
    <text evidence="6">The sequence shown here is derived from an EMBL/GenBank/DDBJ whole genome shotgun (WGS) entry which is preliminary data.</text>
</comment>
<keyword evidence="3" id="KW-0408">Iron</keyword>
<evidence type="ECO:0000313" key="7">
    <source>
        <dbReference type="Proteomes" id="UP001199044"/>
    </source>
</evidence>
<evidence type="ECO:0000256" key="1">
    <source>
        <dbReference type="ARBA" id="ARBA00022723"/>
    </source>
</evidence>
<dbReference type="InterPro" id="IPR042283">
    <property type="entry name" value="GpdQ_catalytic"/>
</dbReference>
<dbReference type="InterPro" id="IPR050884">
    <property type="entry name" value="CNP_phosphodiesterase-III"/>
</dbReference>
<feature type="domain" description="Calcineurin-like phosphoesterase" evidence="5">
    <location>
        <begin position="1"/>
        <end position="197"/>
    </location>
</feature>